<evidence type="ECO:0000313" key="2">
    <source>
        <dbReference type="Proteomes" id="UP000789405"/>
    </source>
</evidence>
<proteinExistence type="predicted"/>
<comment type="caution">
    <text evidence="1">The sequence shown here is derived from an EMBL/GenBank/DDBJ whole genome shotgun (WGS) entry which is preliminary data.</text>
</comment>
<organism evidence="1 2">
    <name type="scientific">Dentiscutata erythropus</name>
    <dbReference type="NCBI Taxonomy" id="1348616"/>
    <lineage>
        <taxon>Eukaryota</taxon>
        <taxon>Fungi</taxon>
        <taxon>Fungi incertae sedis</taxon>
        <taxon>Mucoromycota</taxon>
        <taxon>Glomeromycotina</taxon>
        <taxon>Glomeromycetes</taxon>
        <taxon>Diversisporales</taxon>
        <taxon>Gigasporaceae</taxon>
        <taxon>Dentiscutata</taxon>
    </lineage>
</organism>
<sequence>MSRDIVTHFVRFSSIKYKIVHESFIVLQTVDPEKNIRKKKNSVVLTKKVKNFKDMGITIYKDEVKLLQNFKQYIFKKGKKKKLEKIIKDVDILVNDCITQIEEYKLKYQPQSPSI</sequence>
<name>A0A9N9C291_9GLOM</name>
<reference evidence="1" key="1">
    <citation type="submission" date="2021-06" db="EMBL/GenBank/DDBJ databases">
        <authorList>
            <person name="Kallberg Y."/>
            <person name="Tangrot J."/>
            <person name="Rosling A."/>
        </authorList>
    </citation>
    <scope>NUCLEOTIDE SEQUENCE</scope>
    <source>
        <strain evidence="1">MA453B</strain>
    </source>
</reference>
<dbReference type="AlphaFoldDB" id="A0A9N9C291"/>
<keyword evidence="2" id="KW-1185">Reference proteome</keyword>
<accession>A0A9N9C291</accession>
<dbReference type="EMBL" id="CAJVPY010003258">
    <property type="protein sequence ID" value="CAG8586542.1"/>
    <property type="molecule type" value="Genomic_DNA"/>
</dbReference>
<gene>
    <name evidence="1" type="ORF">DERYTH_LOCUS6953</name>
</gene>
<dbReference type="Proteomes" id="UP000789405">
    <property type="component" value="Unassembled WGS sequence"/>
</dbReference>
<evidence type="ECO:0000313" key="1">
    <source>
        <dbReference type="EMBL" id="CAG8586542.1"/>
    </source>
</evidence>
<protein>
    <submittedName>
        <fullName evidence="1">25733_t:CDS:1</fullName>
    </submittedName>
</protein>